<evidence type="ECO:0000313" key="4">
    <source>
        <dbReference type="EMBL" id="KAF3608062.1"/>
    </source>
</evidence>
<evidence type="ECO:0000313" key="5">
    <source>
        <dbReference type="Proteomes" id="UP000266723"/>
    </source>
</evidence>
<evidence type="ECO:0008006" key="6">
    <source>
        <dbReference type="Google" id="ProtNLM"/>
    </source>
</evidence>
<dbReference type="InterPro" id="IPR025558">
    <property type="entry name" value="DUF4283"/>
</dbReference>
<evidence type="ECO:0000256" key="1">
    <source>
        <dbReference type="SAM" id="MobiDB-lite"/>
    </source>
</evidence>
<dbReference type="EMBL" id="QGKV02000297">
    <property type="protein sequence ID" value="KAF3608062.1"/>
    <property type="molecule type" value="Genomic_DNA"/>
</dbReference>
<feature type="domain" description="Endonuclease/exonuclease/phosphatase" evidence="2">
    <location>
        <begin position="490"/>
        <end position="586"/>
    </location>
</feature>
<organism evidence="4 5">
    <name type="scientific">Brassica cretica</name>
    <name type="common">Mustard</name>
    <dbReference type="NCBI Taxonomy" id="69181"/>
    <lineage>
        <taxon>Eukaryota</taxon>
        <taxon>Viridiplantae</taxon>
        <taxon>Streptophyta</taxon>
        <taxon>Embryophyta</taxon>
        <taxon>Tracheophyta</taxon>
        <taxon>Spermatophyta</taxon>
        <taxon>Magnoliopsida</taxon>
        <taxon>eudicotyledons</taxon>
        <taxon>Gunneridae</taxon>
        <taxon>Pentapetalae</taxon>
        <taxon>rosids</taxon>
        <taxon>malvids</taxon>
        <taxon>Brassicales</taxon>
        <taxon>Brassicaceae</taxon>
        <taxon>Brassiceae</taxon>
        <taxon>Brassica</taxon>
    </lineage>
</organism>
<proteinExistence type="predicted"/>
<feature type="region of interest" description="Disordered" evidence="1">
    <location>
        <begin position="1"/>
        <end position="56"/>
    </location>
</feature>
<evidence type="ECO:0000259" key="3">
    <source>
        <dbReference type="Pfam" id="PF14111"/>
    </source>
</evidence>
<dbReference type="Pfam" id="PF14111">
    <property type="entry name" value="DUF4283"/>
    <property type="match status" value="1"/>
</dbReference>
<dbReference type="SUPFAM" id="SSF56219">
    <property type="entry name" value="DNase I-like"/>
    <property type="match status" value="1"/>
</dbReference>
<dbReference type="InterPro" id="IPR040256">
    <property type="entry name" value="At4g02000-like"/>
</dbReference>
<name>A0ABQ7EWX3_BRACR</name>
<accession>A0ABQ7EWX3</accession>
<keyword evidence="5" id="KW-1185">Reference proteome</keyword>
<dbReference type="PANTHER" id="PTHR31286:SF148">
    <property type="entry name" value="DUF4283 DOMAIN-CONTAINING PROTEIN"/>
    <property type="match status" value="1"/>
</dbReference>
<protein>
    <recommendedName>
        <fullName evidence="6">DUF4283 domain-containing protein</fullName>
    </recommendedName>
</protein>
<dbReference type="Proteomes" id="UP000266723">
    <property type="component" value="Unassembled WGS sequence"/>
</dbReference>
<gene>
    <name evidence="4" type="ORF">DY000_02046741</name>
</gene>
<sequence length="661" mass="73464">MAADLGDGEGDKNGDSPLSETTDQGVVVSTAEKPPLPGSGSPWQKTPVGEPLPPSEAVDDVVSIQIPDEILVEPNPLWRCYVVGYFIGDTPHVGSIHTTVNRIWSSPKMGSKIDVQFLDKTTVLFRIENPQMRARVTQRRYWHIADIPLVVNEWSPETALDPPDLSAMPIWIDLKGVPSLLFSHKALKCLSRAAGNFVKLHPHTKKCTRLDAARVLVEVDLNKPLVEKISCLDRDGRTVMIEVLYPWLPPKCNICNGWGHLVSNCQSKKISVMQKGKEVAVDKGDSDVVINGDGSVRNDLQSTKRNVEAFEVGDASTSVSSEQRKEEWALVGRSDIVEKRSSVGEDQESDVVVSPSKFSVLALERQEEENNDEMEEDVSAEKGEDENVGLDIEEGELVAKYVALKAKDSTKTARFRTGTSFKLSKQIPARAKDLKGKNQTNTRKTCSSSGICGGSTRRANTESFVDRYKLRSLCLDVCLKLGYNKGASGFAGLTRLWSLSFIVVHRSLPEQFRSPRRMSSSYVQRYIYASNCEVERRRLWLELRGTQAAYSHLDMPWIVAGDFNATLSSGEHSRGCLTRSRPYWQETGLSSHKWTLVTDVSDHLVVLRQGDIRSCKMCGASLWCSERGEETIQDPNPVNVAATATSSDRWNKLASIEEKFF</sequence>
<evidence type="ECO:0000259" key="2">
    <source>
        <dbReference type="Pfam" id="PF03372"/>
    </source>
</evidence>
<comment type="caution">
    <text evidence="4">The sequence shown here is derived from an EMBL/GenBank/DDBJ whole genome shotgun (WGS) entry which is preliminary data.</text>
</comment>
<dbReference type="InterPro" id="IPR005135">
    <property type="entry name" value="Endo/exonuclease/phosphatase"/>
</dbReference>
<dbReference type="Pfam" id="PF03372">
    <property type="entry name" value="Exo_endo_phos"/>
    <property type="match status" value="1"/>
</dbReference>
<dbReference type="PANTHER" id="PTHR31286">
    <property type="entry name" value="GLYCINE-RICH CELL WALL STRUCTURAL PROTEIN 1.8-LIKE"/>
    <property type="match status" value="1"/>
</dbReference>
<reference evidence="4 5" key="1">
    <citation type="journal article" date="2020" name="BMC Genomics">
        <title>Intraspecific diversification of the crop wild relative Brassica cretica Lam. using demographic model selection.</title>
        <authorList>
            <person name="Kioukis A."/>
            <person name="Michalopoulou V.A."/>
            <person name="Briers L."/>
            <person name="Pirintsos S."/>
            <person name="Studholme D.J."/>
            <person name="Pavlidis P."/>
            <person name="Sarris P.F."/>
        </authorList>
    </citation>
    <scope>NUCLEOTIDE SEQUENCE [LARGE SCALE GENOMIC DNA]</scope>
    <source>
        <strain evidence="5">cv. PFS-1207/04</strain>
    </source>
</reference>
<feature type="domain" description="DUF4283" evidence="3">
    <location>
        <begin position="77"/>
        <end position="161"/>
    </location>
</feature>
<dbReference type="InterPro" id="IPR036691">
    <property type="entry name" value="Endo/exonu/phosph_ase_sf"/>
</dbReference>